<dbReference type="WBParaSite" id="PEQ_0000518301-mRNA-1">
    <property type="protein sequence ID" value="PEQ_0000518301-mRNA-1"/>
    <property type="gene ID" value="PEQ_0000518301"/>
</dbReference>
<name>A0A914RFB0_PAREQ</name>
<dbReference type="Proteomes" id="UP000887564">
    <property type="component" value="Unplaced"/>
</dbReference>
<feature type="compositionally biased region" description="Polar residues" evidence="1">
    <location>
        <begin position="1"/>
        <end position="23"/>
    </location>
</feature>
<evidence type="ECO:0000313" key="3">
    <source>
        <dbReference type="WBParaSite" id="PEQ_0000518301-mRNA-1"/>
    </source>
</evidence>
<proteinExistence type="predicted"/>
<sequence length="155" mass="16720">MTTPKRSQHVKTGSSKKASSSEGMNRRKTSGPSKGSGSDDDPFSFDSNFDNHPQPLRNIQLLHTVLCSYVPVSGACETFAFYEMSGTTTFSSCRKAKSASEGLFADVADSDDGEEAMEEDMQREGLAQVDGENVAVSAVILDALALPVFLRHSEF</sequence>
<reference evidence="3" key="1">
    <citation type="submission" date="2022-11" db="UniProtKB">
        <authorList>
            <consortium name="WormBaseParasite"/>
        </authorList>
    </citation>
    <scope>IDENTIFICATION</scope>
</reference>
<feature type="region of interest" description="Disordered" evidence="1">
    <location>
        <begin position="1"/>
        <end position="49"/>
    </location>
</feature>
<accession>A0A914RFB0</accession>
<dbReference type="AlphaFoldDB" id="A0A914RFB0"/>
<evidence type="ECO:0000256" key="1">
    <source>
        <dbReference type="SAM" id="MobiDB-lite"/>
    </source>
</evidence>
<organism evidence="2 3">
    <name type="scientific">Parascaris equorum</name>
    <name type="common">Equine roundworm</name>
    <dbReference type="NCBI Taxonomy" id="6256"/>
    <lineage>
        <taxon>Eukaryota</taxon>
        <taxon>Metazoa</taxon>
        <taxon>Ecdysozoa</taxon>
        <taxon>Nematoda</taxon>
        <taxon>Chromadorea</taxon>
        <taxon>Rhabditida</taxon>
        <taxon>Spirurina</taxon>
        <taxon>Ascaridomorpha</taxon>
        <taxon>Ascaridoidea</taxon>
        <taxon>Ascarididae</taxon>
        <taxon>Parascaris</taxon>
    </lineage>
</organism>
<evidence type="ECO:0000313" key="2">
    <source>
        <dbReference type="Proteomes" id="UP000887564"/>
    </source>
</evidence>
<protein>
    <submittedName>
        <fullName evidence="3">Uncharacterized protein</fullName>
    </submittedName>
</protein>
<keyword evidence="2" id="KW-1185">Reference proteome</keyword>